<comment type="caution">
    <text evidence="1">The sequence shown here is derived from an EMBL/GenBank/DDBJ whole genome shotgun (WGS) entry which is preliminary data.</text>
</comment>
<protein>
    <submittedName>
        <fullName evidence="1">Alpha/beta hydrolase</fullName>
    </submittedName>
</protein>
<organism evidence="1 2">
    <name type="scientific">Staphylococcus pasteuri_A</name>
    <dbReference type="NCBI Taxonomy" id="3062664"/>
    <lineage>
        <taxon>Bacteria</taxon>
        <taxon>Bacillati</taxon>
        <taxon>Bacillota</taxon>
        <taxon>Bacilli</taxon>
        <taxon>Bacillales</taxon>
        <taxon>Staphylococcaceae</taxon>
        <taxon>Staphylococcus</taxon>
    </lineage>
</organism>
<dbReference type="EMBL" id="JAUOQO010000206">
    <property type="protein sequence ID" value="MDO6575102.1"/>
    <property type="molecule type" value="Genomic_DNA"/>
</dbReference>
<proteinExistence type="predicted"/>
<feature type="non-terminal residue" evidence="1">
    <location>
        <position position="86"/>
    </location>
</feature>
<gene>
    <name evidence="1" type="ORF">Q4528_13385</name>
</gene>
<dbReference type="SUPFAM" id="SSF53474">
    <property type="entry name" value="alpha/beta-Hydrolases"/>
    <property type="match status" value="1"/>
</dbReference>
<keyword evidence="1" id="KW-0378">Hydrolase</keyword>
<dbReference type="InterPro" id="IPR029058">
    <property type="entry name" value="AB_hydrolase_fold"/>
</dbReference>
<accession>A0AAW7YYC8</accession>
<dbReference type="Gene3D" id="3.40.50.1820">
    <property type="entry name" value="alpha/beta hydrolase"/>
    <property type="match status" value="1"/>
</dbReference>
<name>A0AAW7YYC8_9STAP</name>
<dbReference type="GO" id="GO:0016787">
    <property type="term" value="F:hydrolase activity"/>
    <property type="evidence" value="ECO:0007669"/>
    <property type="project" value="UniProtKB-KW"/>
</dbReference>
<dbReference type="AlphaFoldDB" id="A0AAW7YYC8"/>
<reference evidence="1" key="1">
    <citation type="submission" date="2023-07" db="EMBL/GenBank/DDBJ databases">
        <title>Genome content predicts the carbon catabolic preferences of heterotrophic bacteria.</title>
        <authorList>
            <person name="Gralka M."/>
        </authorList>
    </citation>
    <scope>NUCLEOTIDE SEQUENCE</scope>
    <source>
        <strain evidence="1">E2R20</strain>
    </source>
</reference>
<keyword evidence="2" id="KW-1185">Reference proteome</keyword>
<sequence>MLEDLLFTNSEGEGIPARFLRPADGHPPVPALIYAHAHGNRYEMGRDELTEGRPALVGPYAPDLQQLGIAALCLEMPCFGARQHPA</sequence>
<evidence type="ECO:0000313" key="1">
    <source>
        <dbReference type="EMBL" id="MDO6575102.1"/>
    </source>
</evidence>
<evidence type="ECO:0000313" key="2">
    <source>
        <dbReference type="Proteomes" id="UP001170310"/>
    </source>
</evidence>
<dbReference type="Proteomes" id="UP001170310">
    <property type="component" value="Unassembled WGS sequence"/>
</dbReference>